<dbReference type="OrthoDB" id="21390at2"/>
<comment type="caution">
    <text evidence="2">The sequence shown here is derived from an EMBL/GenBank/DDBJ whole genome shotgun (WGS) entry which is preliminary data.</text>
</comment>
<dbReference type="InterPro" id="IPR056362">
    <property type="entry name" value="AtuA-like_ferredoxin_dom"/>
</dbReference>
<evidence type="ECO:0000313" key="2">
    <source>
        <dbReference type="EMBL" id="TCP51979.1"/>
    </source>
</evidence>
<dbReference type="PANTHER" id="PTHR47708">
    <property type="match status" value="1"/>
</dbReference>
<sequence length="103" mass="10863">MRSLRELAVVRTGDKGALVTVAVLARNPVDYPLLARALPASVVAARLAPVLTGPVRRHELPLLGALLFSCAGVRGGGVSSSTELDAHGKTYGHLLLDIELEER</sequence>
<evidence type="ECO:0000259" key="1">
    <source>
        <dbReference type="Pfam" id="PF23544"/>
    </source>
</evidence>
<keyword evidence="3" id="KW-1185">Reference proteome</keyword>
<gene>
    <name evidence="2" type="ORF">EV191_106143</name>
</gene>
<protein>
    <recommendedName>
        <fullName evidence="1">AtuA-like ferredoxin-fold domain-containing protein</fullName>
    </recommendedName>
</protein>
<dbReference type="RefSeq" id="WP_132877839.1">
    <property type="nucleotide sequence ID" value="NZ_SLXQ01000006.1"/>
</dbReference>
<dbReference type="PANTHER" id="PTHR47708:SF2">
    <property type="entry name" value="SI:CH73-132F6.5"/>
    <property type="match status" value="1"/>
</dbReference>
<dbReference type="AlphaFoldDB" id="A0A4R2QSP1"/>
<dbReference type="EMBL" id="SLXQ01000006">
    <property type="protein sequence ID" value="TCP51979.1"/>
    <property type="molecule type" value="Genomic_DNA"/>
</dbReference>
<proteinExistence type="predicted"/>
<dbReference type="Proteomes" id="UP000294911">
    <property type="component" value="Unassembled WGS sequence"/>
</dbReference>
<feature type="domain" description="AtuA-like ferredoxin-fold" evidence="1">
    <location>
        <begin position="3"/>
        <end position="100"/>
    </location>
</feature>
<reference evidence="2 3" key="1">
    <citation type="submission" date="2019-03" db="EMBL/GenBank/DDBJ databases">
        <title>Genomic Encyclopedia of Type Strains, Phase IV (KMG-IV): sequencing the most valuable type-strain genomes for metagenomic binning, comparative biology and taxonomic classification.</title>
        <authorList>
            <person name="Goeker M."/>
        </authorList>
    </citation>
    <scope>NUCLEOTIDE SEQUENCE [LARGE SCALE GENOMIC DNA]</scope>
    <source>
        <strain evidence="2 3">DSM 45765</strain>
    </source>
</reference>
<name>A0A4R2QSP1_9PSEU</name>
<organism evidence="2 3">
    <name type="scientific">Tamaricihabitans halophyticus</name>
    <dbReference type="NCBI Taxonomy" id="1262583"/>
    <lineage>
        <taxon>Bacteria</taxon>
        <taxon>Bacillati</taxon>
        <taxon>Actinomycetota</taxon>
        <taxon>Actinomycetes</taxon>
        <taxon>Pseudonocardiales</taxon>
        <taxon>Pseudonocardiaceae</taxon>
        <taxon>Tamaricihabitans</taxon>
    </lineage>
</organism>
<accession>A0A4R2QSP1</accession>
<dbReference type="Pfam" id="PF23544">
    <property type="entry name" value="AtuA_ferredoxin"/>
    <property type="match status" value="1"/>
</dbReference>
<evidence type="ECO:0000313" key="3">
    <source>
        <dbReference type="Proteomes" id="UP000294911"/>
    </source>
</evidence>